<sequence length="169" mass="18328">ICKLQSPNGTVTSLVDQKDVRISYDSTSVTLTYIGKDALVQAIVDYLCVENQVPPIFTAYGLTKSSPPVYQFKVESACACKNSCIKSTLPSSSSSIGGGTVVIIVFFSLVFLYLTVGSLYGKVVKKANGLEVLPNYEFWVGLPNTLKTGSLCIVRCVCCTPDRKKYDEV</sequence>
<dbReference type="PANTHER" id="PTHR15071:SF34">
    <property type="entry name" value="MRH DOMAIN-CONTAINING PROTEIN"/>
    <property type="match status" value="1"/>
</dbReference>
<organism evidence="8 9">
    <name type="scientific">Candidula unifasciata</name>
    <dbReference type="NCBI Taxonomy" id="100452"/>
    <lineage>
        <taxon>Eukaryota</taxon>
        <taxon>Metazoa</taxon>
        <taxon>Spiralia</taxon>
        <taxon>Lophotrochozoa</taxon>
        <taxon>Mollusca</taxon>
        <taxon>Gastropoda</taxon>
        <taxon>Heterobranchia</taxon>
        <taxon>Euthyneura</taxon>
        <taxon>Panpulmonata</taxon>
        <taxon>Eupulmonata</taxon>
        <taxon>Stylommatophora</taxon>
        <taxon>Helicina</taxon>
        <taxon>Helicoidea</taxon>
        <taxon>Geomitridae</taxon>
        <taxon>Candidula</taxon>
    </lineage>
</organism>
<keyword evidence="3" id="KW-0732">Signal</keyword>
<name>A0A8S3ZWA1_9EUPU</name>
<evidence type="ECO:0000256" key="1">
    <source>
        <dbReference type="ARBA" id="ARBA00004472"/>
    </source>
</evidence>
<evidence type="ECO:0000256" key="2">
    <source>
        <dbReference type="ARBA" id="ARBA00022692"/>
    </source>
</evidence>
<evidence type="ECO:0000256" key="5">
    <source>
        <dbReference type="ARBA" id="ARBA00022989"/>
    </source>
</evidence>
<reference evidence="8" key="1">
    <citation type="submission" date="2021-04" db="EMBL/GenBank/DDBJ databases">
        <authorList>
            <consortium name="Molecular Ecology Group"/>
        </authorList>
    </citation>
    <scope>NUCLEOTIDE SEQUENCE</scope>
</reference>
<feature type="non-terminal residue" evidence="8">
    <location>
        <position position="1"/>
    </location>
</feature>
<feature type="transmembrane region" description="Helical" evidence="7">
    <location>
        <begin position="96"/>
        <end position="116"/>
    </location>
</feature>
<keyword evidence="5 7" id="KW-1133">Transmembrane helix</keyword>
<dbReference type="PANTHER" id="PTHR15071">
    <property type="entry name" value="MANNOSE-6-PHOSPHATE RECEPTOR FAMILY MEMBER"/>
    <property type="match status" value="1"/>
</dbReference>
<dbReference type="Pfam" id="PF09451">
    <property type="entry name" value="ATG27"/>
    <property type="match status" value="1"/>
</dbReference>
<dbReference type="SUPFAM" id="SSF50911">
    <property type="entry name" value="Mannose 6-phosphate receptor domain"/>
    <property type="match status" value="1"/>
</dbReference>
<comment type="subcellular location">
    <subcellularLocation>
        <location evidence="1">Preautophagosomal structure membrane</location>
        <topology evidence="1">Single-pass type I membrane protein</topology>
    </subcellularLocation>
</comment>
<dbReference type="AlphaFoldDB" id="A0A8S3ZWA1"/>
<protein>
    <submittedName>
        <fullName evidence="8">Uncharacterized protein</fullName>
    </submittedName>
</protein>
<evidence type="ECO:0000313" key="8">
    <source>
        <dbReference type="EMBL" id="CAG5132398.1"/>
    </source>
</evidence>
<keyword evidence="2 7" id="KW-0812">Transmembrane</keyword>
<dbReference type="EMBL" id="CAJHNH020005334">
    <property type="protein sequence ID" value="CAG5132398.1"/>
    <property type="molecule type" value="Genomic_DNA"/>
</dbReference>
<evidence type="ECO:0000256" key="4">
    <source>
        <dbReference type="ARBA" id="ARBA00022927"/>
    </source>
</evidence>
<keyword evidence="9" id="KW-1185">Reference proteome</keyword>
<dbReference type="OrthoDB" id="29460at2759"/>
<dbReference type="GO" id="GO:0005802">
    <property type="term" value="C:trans-Golgi network"/>
    <property type="evidence" value="ECO:0007669"/>
    <property type="project" value="TreeGrafter"/>
</dbReference>
<evidence type="ECO:0000256" key="7">
    <source>
        <dbReference type="SAM" id="Phobius"/>
    </source>
</evidence>
<evidence type="ECO:0000256" key="3">
    <source>
        <dbReference type="ARBA" id="ARBA00022729"/>
    </source>
</evidence>
<proteinExistence type="predicted"/>
<keyword evidence="4" id="KW-0653">Protein transport</keyword>
<evidence type="ECO:0000313" key="9">
    <source>
        <dbReference type="Proteomes" id="UP000678393"/>
    </source>
</evidence>
<accession>A0A8S3ZWA1</accession>
<gene>
    <name evidence="8" type="ORF">CUNI_LOCUS17956</name>
</gene>
<evidence type="ECO:0000256" key="6">
    <source>
        <dbReference type="ARBA" id="ARBA00023136"/>
    </source>
</evidence>
<dbReference type="InterPro" id="IPR009011">
    <property type="entry name" value="Man6P_isomerase_rcpt-bd_dom_sf"/>
</dbReference>
<comment type="caution">
    <text evidence="8">The sequence shown here is derived from an EMBL/GenBank/DDBJ whole genome shotgun (WGS) entry which is preliminary data.</text>
</comment>
<keyword evidence="4" id="KW-0813">Transport</keyword>
<keyword evidence="6 7" id="KW-0472">Membrane</keyword>
<dbReference type="Proteomes" id="UP000678393">
    <property type="component" value="Unassembled WGS sequence"/>
</dbReference>
<dbReference type="InterPro" id="IPR018939">
    <property type="entry name" value="Autophagy-rel_prot_27"/>
</dbReference>